<keyword evidence="4" id="KW-1185">Reference proteome</keyword>
<dbReference type="Proteomes" id="UP001500620">
    <property type="component" value="Unassembled WGS sequence"/>
</dbReference>
<keyword evidence="1" id="KW-0479">Metal-binding</keyword>
<feature type="domain" description="VOC" evidence="2">
    <location>
        <begin position="14"/>
        <end position="132"/>
    </location>
</feature>
<dbReference type="CDD" id="cd06587">
    <property type="entry name" value="VOC"/>
    <property type="match status" value="1"/>
</dbReference>
<dbReference type="InterPro" id="IPR037523">
    <property type="entry name" value="VOC_core"/>
</dbReference>
<dbReference type="InterPro" id="IPR051785">
    <property type="entry name" value="MMCE/EMCE_epimerase"/>
</dbReference>
<dbReference type="InterPro" id="IPR029068">
    <property type="entry name" value="Glyas_Bleomycin-R_OHBP_Dase"/>
</dbReference>
<dbReference type="EMBL" id="BAABAT010000009">
    <property type="protein sequence ID" value="GAA4250317.1"/>
    <property type="molecule type" value="Genomic_DNA"/>
</dbReference>
<dbReference type="PANTHER" id="PTHR43048:SF3">
    <property type="entry name" value="METHYLMALONYL-COA EPIMERASE, MITOCHONDRIAL"/>
    <property type="match status" value="1"/>
</dbReference>
<dbReference type="PANTHER" id="PTHR43048">
    <property type="entry name" value="METHYLMALONYL-COA EPIMERASE"/>
    <property type="match status" value="1"/>
</dbReference>
<evidence type="ECO:0000313" key="4">
    <source>
        <dbReference type="Proteomes" id="UP001500620"/>
    </source>
</evidence>
<evidence type="ECO:0000256" key="1">
    <source>
        <dbReference type="ARBA" id="ARBA00022723"/>
    </source>
</evidence>
<organism evidence="3 4">
    <name type="scientific">Dactylosporangium darangshiense</name>
    <dbReference type="NCBI Taxonomy" id="579108"/>
    <lineage>
        <taxon>Bacteria</taxon>
        <taxon>Bacillati</taxon>
        <taxon>Actinomycetota</taxon>
        <taxon>Actinomycetes</taxon>
        <taxon>Micromonosporales</taxon>
        <taxon>Micromonosporaceae</taxon>
        <taxon>Dactylosporangium</taxon>
    </lineage>
</organism>
<accession>A0ABP8D966</accession>
<keyword evidence="3" id="KW-0456">Lyase</keyword>
<gene>
    <name evidence="3" type="primary">gloA</name>
    <name evidence="3" type="ORF">GCM10022255_038350</name>
</gene>
<dbReference type="PROSITE" id="PS51819">
    <property type="entry name" value="VOC"/>
    <property type="match status" value="1"/>
</dbReference>
<dbReference type="SUPFAM" id="SSF54593">
    <property type="entry name" value="Glyoxalase/Bleomycin resistance protein/Dihydroxybiphenyl dioxygenase"/>
    <property type="match status" value="1"/>
</dbReference>
<evidence type="ECO:0000313" key="3">
    <source>
        <dbReference type="EMBL" id="GAA4250317.1"/>
    </source>
</evidence>
<protein>
    <submittedName>
        <fullName evidence="3">Lactoylglutathione lyase</fullName>
    </submittedName>
</protein>
<dbReference type="GO" id="GO:0016829">
    <property type="term" value="F:lyase activity"/>
    <property type="evidence" value="ECO:0007669"/>
    <property type="project" value="UniProtKB-KW"/>
</dbReference>
<evidence type="ECO:0000259" key="2">
    <source>
        <dbReference type="PROSITE" id="PS51819"/>
    </source>
</evidence>
<dbReference type="Pfam" id="PF00903">
    <property type="entry name" value="Glyoxalase"/>
    <property type="match status" value="1"/>
</dbReference>
<dbReference type="InterPro" id="IPR004360">
    <property type="entry name" value="Glyas_Fos-R_dOase_dom"/>
</dbReference>
<comment type="caution">
    <text evidence="3">The sequence shown here is derived from an EMBL/GenBank/DDBJ whole genome shotgun (WGS) entry which is preliminary data.</text>
</comment>
<reference evidence="4" key="1">
    <citation type="journal article" date="2019" name="Int. J. Syst. Evol. Microbiol.">
        <title>The Global Catalogue of Microorganisms (GCM) 10K type strain sequencing project: providing services to taxonomists for standard genome sequencing and annotation.</title>
        <authorList>
            <consortium name="The Broad Institute Genomics Platform"/>
            <consortium name="The Broad Institute Genome Sequencing Center for Infectious Disease"/>
            <person name="Wu L."/>
            <person name="Ma J."/>
        </authorList>
    </citation>
    <scope>NUCLEOTIDE SEQUENCE [LARGE SCALE GENOMIC DNA]</scope>
    <source>
        <strain evidence="4">JCM 17441</strain>
    </source>
</reference>
<name>A0ABP8D966_9ACTN</name>
<sequence>MTTGSADTNLLSMRMLHLGLRVSDLERSLAFYTAIGYATVGTVPDTAFGSLTMLQLPGDPFVSLELVHDPARPVQDIGAVNHLVVQVDDLAGTIDELASRGIVAEPPAELGAGMRTSWLTDPDGYRIELVQWPPGHPAGMTAADFVQ</sequence>
<dbReference type="Gene3D" id="3.10.180.10">
    <property type="entry name" value="2,3-Dihydroxybiphenyl 1,2-Dioxygenase, domain 1"/>
    <property type="match status" value="1"/>
</dbReference>
<proteinExistence type="predicted"/>